<reference evidence="7 8" key="1">
    <citation type="submission" date="2013-05" db="EMBL/GenBank/DDBJ databases">
        <title>Draft genome of the parasitic nematode Anyclostoma ceylanicum.</title>
        <authorList>
            <person name="Mitreva M."/>
        </authorList>
    </citation>
    <scope>NUCLEOTIDE SEQUENCE [LARGE SCALE GENOMIC DNA]</scope>
</reference>
<evidence type="ECO:0000256" key="1">
    <source>
        <dbReference type="ARBA" id="ARBA00004141"/>
    </source>
</evidence>
<dbReference type="GO" id="GO:0016020">
    <property type="term" value="C:membrane"/>
    <property type="evidence" value="ECO:0007669"/>
    <property type="project" value="UniProtKB-SubCell"/>
</dbReference>
<keyword evidence="4 6" id="KW-1133">Transmembrane helix</keyword>
<dbReference type="GO" id="GO:0015144">
    <property type="term" value="F:carbohydrate transmembrane transporter activity"/>
    <property type="evidence" value="ECO:0007669"/>
    <property type="project" value="InterPro"/>
</dbReference>
<accession>A0A0D6LZ31</accession>
<sequence>MALGILIWNTTNCLTGWAGGRFGLFGMKPNPPASDILNYGGLLFVIIGGFVMALIAGVFYGMTFVPVIFMIDNPETFPNYPQDGLAYVFSHYFGIFLTATAIFIGYAIIK</sequence>
<proteinExistence type="inferred from homology"/>
<name>A0A0D6LZ31_9BILA</name>
<comment type="subcellular location">
    <subcellularLocation>
        <location evidence="1">Membrane</location>
        <topology evidence="1">Multi-pass membrane protein</topology>
    </subcellularLocation>
</comment>
<evidence type="ECO:0000313" key="8">
    <source>
        <dbReference type="Proteomes" id="UP000054495"/>
    </source>
</evidence>
<keyword evidence="5 6" id="KW-0472">Membrane</keyword>
<evidence type="ECO:0000256" key="3">
    <source>
        <dbReference type="ARBA" id="ARBA00022692"/>
    </source>
</evidence>
<dbReference type="Proteomes" id="UP000054495">
    <property type="component" value="Unassembled WGS sequence"/>
</dbReference>
<dbReference type="Pfam" id="PF07857">
    <property type="entry name" value="TMEM144"/>
    <property type="match status" value="1"/>
</dbReference>
<dbReference type="InterPro" id="IPR010651">
    <property type="entry name" value="Sugar_transport"/>
</dbReference>
<keyword evidence="8" id="KW-1185">Reference proteome</keyword>
<evidence type="ECO:0000256" key="4">
    <source>
        <dbReference type="ARBA" id="ARBA00022989"/>
    </source>
</evidence>
<dbReference type="InterPro" id="IPR012435">
    <property type="entry name" value="TMEM144"/>
</dbReference>
<protein>
    <submittedName>
        <fullName evidence="7">Uncharacterized protein</fullName>
    </submittedName>
</protein>
<dbReference type="PANTHER" id="PTHR16119">
    <property type="entry name" value="TRANSMEMBRANE PROTEIN 144"/>
    <property type="match status" value="1"/>
</dbReference>
<comment type="similarity">
    <text evidence="2">Belongs to the TMEM144 family.</text>
</comment>
<evidence type="ECO:0000256" key="6">
    <source>
        <dbReference type="SAM" id="Phobius"/>
    </source>
</evidence>
<dbReference type="AlphaFoldDB" id="A0A0D6LZ31"/>
<feature type="transmembrane region" description="Helical" evidence="6">
    <location>
        <begin position="6"/>
        <end position="24"/>
    </location>
</feature>
<dbReference type="EMBL" id="KE124863">
    <property type="protein sequence ID" value="EPB76468.1"/>
    <property type="molecule type" value="Genomic_DNA"/>
</dbReference>
<evidence type="ECO:0000256" key="5">
    <source>
        <dbReference type="ARBA" id="ARBA00023136"/>
    </source>
</evidence>
<dbReference type="PANTHER" id="PTHR16119:SF15">
    <property type="entry name" value="TRANSMEMBRANE PROTEIN 144 HOMOLOG"/>
    <property type="match status" value="1"/>
</dbReference>
<evidence type="ECO:0000313" key="7">
    <source>
        <dbReference type="EMBL" id="EPB76468.1"/>
    </source>
</evidence>
<feature type="transmembrane region" description="Helical" evidence="6">
    <location>
        <begin position="89"/>
        <end position="109"/>
    </location>
</feature>
<organism evidence="7 8">
    <name type="scientific">Ancylostoma ceylanicum</name>
    <dbReference type="NCBI Taxonomy" id="53326"/>
    <lineage>
        <taxon>Eukaryota</taxon>
        <taxon>Metazoa</taxon>
        <taxon>Ecdysozoa</taxon>
        <taxon>Nematoda</taxon>
        <taxon>Chromadorea</taxon>
        <taxon>Rhabditida</taxon>
        <taxon>Rhabditina</taxon>
        <taxon>Rhabditomorpha</taxon>
        <taxon>Strongyloidea</taxon>
        <taxon>Ancylostomatidae</taxon>
        <taxon>Ancylostomatinae</taxon>
        <taxon>Ancylostoma</taxon>
    </lineage>
</organism>
<evidence type="ECO:0000256" key="2">
    <source>
        <dbReference type="ARBA" id="ARBA00005731"/>
    </source>
</evidence>
<gene>
    <name evidence="7" type="ORF">ANCCEY_04452</name>
</gene>
<feature type="transmembrane region" description="Helical" evidence="6">
    <location>
        <begin position="36"/>
        <end position="69"/>
    </location>
</feature>
<keyword evidence="3 6" id="KW-0812">Transmembrane</keyword>